<accession>L8WD83</accession>
<comment type="caution">
    <text evidence="1">The sequence shown here is derived from an EMBL/GenBank/DDBJ whole genome shotgun (WGS) entry which is preliminary data.</text>
</comment>
<proteinExistence type="predicted"/>
<dbReference type="AlphaFoldDB" id="L8WD83"/>
<gene>
    <name evidence="1" type="ORF">AG1IA_09829</name>
</gene>
<name>L8WD83_THACA</name>
<dbReference type="Proteomes" id="UP000011668">
    <property type="component" value="Unassembled WGS sequence"/>
</dbReference>
<dbReference type="EMBL" id="AFRT01004190">
    <property type="protein sequence ID" value="ELU36141.1"/>
    <property type="molecule type" value="Genomic_DNA"/>
</dbReference>
<evidence type="ECO:0000313" key="2">
    <source>
        <dbReference type="Proteomes" id="UP000011668"/>
    </source>
</evidence>
<keyword evidence="2" id="KW-1185">Reference proteome</keyword>
<protein>
    <submittedName>
        <fullName evidence="1">Uncharacterized protein</fullName>
    </submittedName>
</protein>
<dbReference type="HOGENOM" id="CLU_2998098_0_0_1"/>
<reference evidence="1 2" key="1">
    <citation type="journal article" date="2013" name="Nat. Commun.">
        <title>The evolution and pathogenic mechanisms of the rice sheath blight pathogen.</title>
        <authorList>
            <person name="Zheng A."/>
            <person name="Lin R."/>
            <person name="Xu L."/>
            <person name="Qin P."/>
            <person name="Tang C."/>
            <person name="Ai P."/>
            <person name="Zhang D."/>
            <person name="Liu Y."/>
            <person name="Sun Z."/>
            <person name="Feng H."/>
            <person name="Wang Y."/>
            <person name="Chen Y."/>
            <person name="Liang X."/>
            <person name="Fu R."/>
            <person name="Li Q."/>
            <person name="Zhang J."/>
            <person name="Yu X."/>
            <person name="Xie Z."/>
            <person name="Ding L."/>
            <person name="Guan P."/>
            <person name="Tang J."/>
            <person name="Liang Y."/>
            <person name="Wang S."/>
            <person name="Deng Q."/>
            <person name="Li S."/>
            <person name="Zhu J."/>
            <person name="Wang L."/>
            <person name="Liu H."/>
            <person name="Li P."/>
        </authorList>
    </citation>
    <scope>NUCLEOTIDE SEQUENCE [LARGE SCALE GENOMIC DNA]</scope>
    <source>
        <strain evidence="2">AG-1 IA</strain>
    </source>
</reference>
<sequence length="57" mass="6483">MGPTLPTFHPTIYNLYIYSYMFKPIHVFHSLTQTQTLVPLFNLGTYSIAYQGGPLST</sequence>
<organism evidence="1 2">
    <name type="scientific">Thanatephorus cucumeris (strain AG1-IA)</name>
    <name type="common">Rice sheath blight fungus</name>
    <name type="synonym">Rhizoctonia solani</name>
    <dbReference type="NCBI Taxonomy" id="983506"/>
    <lineage>
        <taxon>Eukaryota</taxon>
        <taxon>Fungi</taxon>
        <taxon>Dikarya</taxon>
        <taxon>Basidiomycota</taxon>
        <taxon>Agaricomycotina</taxon>
        <taxon>Agaricomycetes</taxon>
        <taxon>Cantharellales</taxon>
        <taxon>Ceratobasidiaceae</taxon>
        <taxon>Rhizoctonia</taxon>
        <taxon>Rhizoctonia solani AG-1</taxon>
    </lineage>
</organism>
<evidence type="ECO:0000313" key="1">
    <source>
        <dbReference type="EMBL" id="ELU36141.1"/>
    </source>
</evidence>